<keyword evidence="3" id="KW-1185">Reference proteome</keyword>
<dbReference type="SMART" id="SM00028">
    <property type="entry name" value="TPR"/>
    <property type="match status" value="2"/>
</dbReference>
<evidence type="ECO:0008006" key="4">
    <source>
        <dbReference type="Google" id="ProtNLM"/>
    </source>
</evidence>
<dbReference type="InterPro" id="IPR011990">
    <property type="entry name" value="TPR-like_helical_dom_sf"/>
</dbReference>
<dbReference type="InterPro" id="IPR019734">
    <property type="entry name" value="TPR_rpt"/>
</dbReference>
<dbReference type="EMBL" id="MUHD01000049">
    <property type="protein sequence ID" value="OXB00605.1"/>
    <property type="molecule type" value="Genomic_DNA"/>
</dbReference>
<protein>
    <recommendedName>
        <fullName evidence="4">Tetratricopeptide repeat-containing protein</fullName>
    </recommendedName>
</protein>
<organism evidence="2 3">
    <name type="scientific">Flavobacterium plurextorum</name>
    <dbReference type="NCBI Taxonomy" id="1114867"/>
    <lineage>
        <taxon>Bacteria</taxon>
        <taxon>Pseudomonadati</taxon>
        <taxon>Bacteroidota</taxon>
        <taxon>Flavobacteriia</taxon>
        <taxon>Flavobacteriales</taxon>
        <taxon>Flavobacteriaceae</taxon>
        <taxon>Flavobacterium</taxon>
    </lineage>
</organism>
<accession>A0ABX4CP26</accession>
<reference evidence="2 3" key="1">
    <citation type="submission" date="2016-11" db="EMBL/GenBank/DDBJ databases">
        <title>Whole genomes of Flavobacteriaceae.</title>
        <authorList>
            <person name="Stine C."/>
            <person name="Li C."/>
            <person name="Tadesse D."/>
        </authorList>
    </citation>
    <scope>NUCLEOTIDE SEQUENCE [LARGE SCALE GENOMIC DNA]</scope>
    <source>
        <strain evidence="2 3">CCUG 60112</strain>
    </source>
</reference>
<dbReference type="Gene3D" id="1.25.40.10">
    <property type="entry name" value="Tetratricopeptide repeat domain"/>
    <property type="match status" value="1"/>
</dbReference>
<keyword evidence="1" id="KW-0732">Signal</keyword>
<name>A0ABX4CP26_9FLAO</name>
<dbReference type="Proteomes" id="UP000198381">
    <property type="component" value="Unassembled WGS sequence"/>
</dbReference>
<dbReference type="SUPFAM" id="SSF48452">
    <property type="entry name" value="TPR-like"/>
    <property type="match status" value="1"/>
</dbReference>
<comment type="caution">
    <text evidence="2">The sequence shown here is derived from an EMBL/GenBank/DDBJ whole genome shotgun (WGS) entry which is preliminary data.</text>
</comment>
<gene>
    <name evidence="2" type="ORF">B0A81_20740</name>
</gene>
<evidence type="ECO:0000313" key="3">
    <source>
        <dbReference type="Proteomes" id="UP000198381"/>
    </source>
</evidence>
<evidence type="ECO:0000256" key="1">
    <source>
        <dbReference type="SAM" id="SignalP"/>
    </source>
</evidence>
<evidence type="ECO:0000313" key="2">
    <source>
        <dbReference type="EMBL" id="OXB00605.1"/>
    </source>
</evidence>
<feature type="chain" id="PRO_5046640231" description="Tetratricopeptide repeat-containing protein" evidence="1">
    <location>
        <begin position="25"/>
        <end position="355"/>
    </location>
</feature>
<feature type="signal peptide" evidence="1">
    <location>
        <begin position="1"/>
        <end position="24"/>
    </location>
</feature>
<proteinExistence type="predicted"/>
<sequence>MFVNSKMKRTLFLSIFFFTSFTFAQINISDLSGKWIKYKIEMKDGSKLFDRFTKDSTFLEYTINRNTLCLNSNPIHKTNQSCLDFKLRNNELITSQYSKYVIERLSNDTLVMYQHIENLSDDKIKRFFFVKDEILLSKYQQKNINKKNIIASKEFTPKTSSTIELDLNKAFKNNYSNFRIAGNLTIFPKKRKIKTIINYSTKADSIRIKIIKTVIDNSIDKWNLKNFEEYDSVQLPFILDSEITKRYWGIKVIFFTNDIHEFEIAYGDNLENNRKSVDFFNKALKAYEKKDFLYAIQCFSESYKLDPKNLDALYNKATVYFESGDQNNACKTWKEISDLGQVNGKQLYSNNCNLN</sequence>